<protein>
    <submittedName>
        <fullName evidence="1">Uncharacterized protein</fullName>
    </submittedName>
</protein>
<evidence type="ECO:0000313" key="1">
    <source>
        <dbReference type="EMBL" id="BAN64850.1"/>
    </source>
</evidence>
<sequence>MTWSTVRTVLHRGLAPAGGMAKRRRRVRNLMRVKASPVLLLRRPRSLTILNLRRVILRMASTISRRQLLMPLTTLLRDCHPLRLVHWTLRT</sequence>
<reference evidence="1" key="1">
    <citation type="journal article" date="2014" name="BMC Genomics">
        <title>The Babesia bovis gene and promoter model: an update from full-length EST analysis.</title>
        <authorList>
            <person name="Yamagishi J."/>
            <person name="Wakaguri H."/>
            <person name="Yokoyama N."/>
            <person name="Yamashita R."/>
            <person name="Suzuki Y."/>
            <person name="Xuan X."/>
            <person name="Igarashi I."/>
        </authorList>
    </citation>
    <scope>NUCLEOTIDE SEQUENCE</scope>
    <source>
        <strain evidence="1">Texas</strain>
    </source>
</reference>
<organism evidence="1">
    <name type="scientific">Babesia bovis</name>
    <dbReference type="NCBI Taxonomy" id="5865"/>
    <lineage>
        <taxon>Eukaryota</taxon>
        <taxon>Sar</taxon>
        <taxon>Alveolata</taxon>
        <taxon>Apicomplexa</taxon>
        <taxon>Aconoidasida</taxon>
        <taxon>Piroplasmida</taxon>
        <taxon>Babesiidae</taxon>
        <taxon>Babesia</taxon>
    </lineage>
</organism>
<accession>S6C8I7</accession>
<dbReference type="AlphaFoldDB" id="S6C8I7"/>
<dbReference type="EMBL" id="AK441056">
    <property type="protein sequence ID" value="BAN64850.1"/>
    <property type="molecule type" value="mRNA"/>
</dbReference>
<proteinExistence type="evidence at transcript level"/>
<name>S6C8I7_BABBO</name>